<protein>
    <submittedName>
        <fullName evidence="3">Uncharacterized protein</fullName>
    </submittedName>
</protein>
<feature type="region of interest" description="Disordered" evidence="1">
    <location>
        <begin position="233"/>
        <end position="301"/>
    </location>
</feature>
<proteinExistence type="predicted"/>
<feature type="compositionally biased region" description="Basic and acidic residues" evidence="1">
    <location>
        <begin position="252"/>
        <end position="264"/>
    </location>
</feature>
<gene>
    <name evidence="3" type="ORF">PXEA_LOCUS4963</name>
</gene>
<keyword evidence="2" id="KW-0472">Membrane</keyword>
<feature type="region of interest" description="Disordered" evidence="1">
    <location>
        <begin position="190"/>
        <end position="219"/>
    </location>
</feature>
<keyword evidence="4" id="KW-1185">Reference proteome</keyword>
<feature type="compositionally biased region" description="Polar residues" evidence="1">
    <location>
        <begin position="190"/>
        <end position="209"/>
    </location>
</feature>
<comment type="caution">
    <text evidence="3">The sequence shown here is derived from an EMBL/GenBank/DDBJ whole genome shotgun (WGS) entry which is preliminary data.</text>
</comment>
<feature type="compositionally biased region" description="Pro residues" evidence="1">
    <location>
        <begin position="285"/>
        <end position="301"/>
    </location>
</feature>
<reference evidence="3" key="1">
    <citation type="submission" date="2018-11" db="EMBL/GenBank/DDBJ databases">
        <authorList>
            <consortium name="Pathogen Informatics"/>
        </authorList>
    </citation>
    <scope>NUCLEOTIDE SEQUENCE</scope>
</reference>
<dbReference type="EMBL" id="CAAALY010012051">
    <property type="protein sequence ID" value="VEL11523.1"/>
    <property type="molecule type" value="Genomic_DNA"/>
</dbReference>
<evidence type="ECO:0000256" key="2">
    <source>
        <dbReference type="SAM" id="Phobius"/>
    </source>
</evidence>
<evidence type="ECO:0000313" key="4">
    <source>
        <dbReference type="Proteomes" id="UP000784294"/>
    </source>
</evidence>
<keyword evidence="2" id="KW-0812">Transmembrane</keyword>
<dbReference type="AlphaFoldDB" id="A0A3S4ZTC7"/>
<evidence type="ECO:0000313" key="3">
    <source>
        <dbReference type="EMBL" id="VEL11523.1"/>
    </source>
</evidence>
<keyword evidence="2" id="KW-1133">Transmembrane helix</keyword>
<sequence>MACQLITQTLCRYILVRRQYLCRPRHSDQCICDNVTQPSLQLCFGLMPSEPQTTCSEDACYASCPSWSAWSYCPPLACIKADSVVSRKRQCPCGPSDYTILDDVRTLYKPREGVCQQDGFCEQICRVKTEVTPEYSTSISSDVAAISVFPTWVAYLLAPLSVITLIIVLLVCFRLIKLLMIKRRRQNIEPNSESLREISNSDTIQTHPTDSMGLEAGDRPDISWSNILPHFSPTRTSGLLPPPPLVNPAFTEEDRLPPDYEELSKVNCLPPNYEEANKPEEQQQLPPPPAPPPPPPPSPPS</sequence>
<feature type="transmembrane region" description="Helical" evidence="2">
    <location>
        <begin position="152"/>
        <end position="176"/>
    </location>
</feature>
<evidence type="ECO:0000256" key="1">
    <source>
        <dbReference type="SAM" id="MobiDB-lite"/>
    </source>
</evidence>
<dbReference type="Proteomes" id="UP000784294">
    <property type="component" value="Unassembled WGS sequence"/>
</dbReference>
<name>A0A3S4ZTC7_9PLAT</name>
<organism evidence="3 4">
    <name type="scientific">Protopolystoma xenopodis</name>
    <dbReference type="NCBI Taxonomy" id="117903"/>
    <lineage>
        <taxon>Eukaryota</taxon>
        <taxon>Metazoa</taxon>
        <taxon>Spiralia</taxon>
        <taxon>Lophotrochozoa</taxon>
        <taxon>Platyhelminthes</taxon>
        <taxon>Monogenea</taxon>
        <taxon>Polyopisthocotylea</taxon>
        <taxon>Polystomatidea</taxon>
        <taxon>Polystomatidae</taxon>
        <taxon>Protopolystoma</taxon>
    </lineage>
</organism>
<accession>A0A3S4ZTC7</accession>